<evidence type="ECO:0000313" key="2">
    <source>
        <dbReference type="EMBL" id="GAW01466.1"/>
    </source>
</evidence>
<keyword evidence="3" id="KW-1185">Reference proteome</keyword>
<dbReference type="Pfam" id="PF13668">
    <property type="entry name" value="Ferritin_2"/>
    <property type="match status" value="1"/>
</dbReference>
<dbReference type="STRING" id="5353.A0A1Q3E2S9"/>
<dbReference type="Proteomes" id="UP000188533">
    <property type="component" value="Unassembled WGS sequence"/>
</dbReference>
<organism evidence="2 3">
    <name type="scientific">Lentinula edodes</name>
    <name type="common">Shiitake mushroom</name>
    <name type="synonym">Lentinus edodes</name>
    <dbReference type="NCBI Taxonomy" id="5353"/>
    <lineage>
        <taxon>Eukaryota</taxon>
        <taxon>Fungi</taxon>
        <taxon>Dikarya</taxon>
        <taxon>Basidiomycota</taxon>
        <taxon>Agaricomycotina</taxon>
        <taxon>Agaricomycetes</taxon>
        <taxon>Agaricomycetidae</taxon>
        <taxon>Agaricales</taxon>
        <taxon>Marasmiineae</taxon>
        <taxon>Omphalotaceae</taxon>
        <taxon>Lentinula</taxon>
    </lineage>
</organism>
<keyword evidence="1" id="KW-0732">Signal</keyword>
<dbReference type="SUPFAM" id="SSF47240">
    <property type="entry name" value="Ferritin-like"/>
    <property type="match status" value="1"/>
</dbReference>
<gene>
    <name evidence="2" type="ORF">LENED_003064</name>
</gene>
<proteinExistence type="predicted"/>
<dbReference type="PANTHER" id="PTHR38705">
    <property type="entry name" value="PROTEIN RDS1"/>
    <property type="match status" value="1"/>
</dbReference>
<dbReference type="PANTHER" id="PTHR38705:SF1">
    <property type="entry name" value="PROTEIN RDS1"/>
    <property type="match status" value="1"/>
</dbReference>
<dbReference type="AlphaFoldDB" id="A0A1Q3E2S9"/>
<protein>
    <submittedName>
        <fullName evidence="2">Related to stress response protein rds1p</fullName>
    </submittedName>
</protein>
<name>A0A1Q3E2S9_LENED</name>
<sequence length="328" mass="35603">MTRQLFMIFVQSAFVFVFAQLLFLDTIVCATNSSSGSNTVVSEAEIQILNCALHIEHLEDALYTEGLSRFSVQDFVNNGLEPWMYGRLQEILEHEEAHVEFLKSVVSEAGGKPVERCIYNFSYSDPKSFVELASKLETIGTAAYHGASAMLTDERYISASGAMFAIEARHSGWIDSSVRKVSAWSGAFGVPLNCGQVLTLVSPFIESCPSQNSENSLLPEPYPPLTISNSAHPNEIALLTFAYPENYTSEATSASLSANFLTSNAGMLFAPVIVQEGQGPARVKIPENVHGDVFVVITTTDADHGTDKEIVAGPALIRFGFDAEGRLG</sequence>
<reference evidence="2 3" key="1">
    <citation type="submission" date="2016-08" db="EMBL/GenBank/DDBJ databases">
        <authorList>
            <consortium name="Lentinula edodes genome sequencing consortium"/>
            <person name="Sakamoto Y."/>
            <person name="Nakade K."/>
            <person name="Sato S."/>
            <person name="Yoshida Y."/>
            <person name="Miyazaki K."/>
            <person name="Natsume S."/>
            <person name="Konno N."/>
        </authorList>
    </citation>
    <scope>NUCLEOTIDE SEQUENCE [LARGE SCALE GENOMIC DNA]</scope>
    <source>
        <strain evidence="2 3">NBRC 111202</strain>
    </source>
</reference>
<reference evidence="2 3" key="2">
    <citation type="submission" date="2017-02" db="EMBL/GenBank/DDBJ databases">
        <title>A genome survey and senescence transcriptome analysis in Lentinula edodes.</title>
        <authorList>
            <person name="Sakamoto Y."/>
            <person name="Nakade K."/>
            <person name="Sato S."/>
            <person name="Yoshida Y."/>
            <person name="Miyazaki K."/>
            <person name="Natsume S."/>
            <person name="Konno N."/>
        </authorList>
    </citation>
    <scope>NUCLEOTIDE SEQUENCE [LARGE SCALE GENOMIC DNA]</scope>
    <source>
        <strain evidence="2 3">NBRC 111202</strain>
    </source>
</reference>
<dbReference type="InterPro" id="IPR009078">
    <property type="entry name" value="Ferritin-like_SF"/>
</dbReference>
<dbReference type="InterPro" id="IPR039254">
    <property type="entry name" value="Rds1"/>
</dbReference>
<comment type="caution">
    <text evidence="2">The sequence shown here is derived from an EMBL/GenBank/DDBJ whole genome shotgun (WGS) entry which is preliminary data.</text>
</comment>
<evidence type="ECO:0000256" key="1">
    <source>
        <dbReference type="SAM" id="SignalP"/>
    </source>
</evidence>
<evidence type="ECO:0000313" key="3">
    <source>
        <dbReference type="Proteomes" id="UP000188533"/>
    </source>
</evidence>
<feature type="chain" id="PRO_5012907972" evidence="1">
    <location>
        <begin position="20"/>
        <end position="328"/>
    </location>
</feature>
<dbReference type="EMBL" id="BDGU01000062">
    <property type="protein sequence ID" value="GAW01466.1"/>
    <property type="molecule type" value="Genomic_DNA"/>
</dbReference>
<accession>A0A1Q3E2S9</accession>
<feature type="signal peptide" evidence="1">
    <location>
        <begin position="1"/>
        <end position="19"/>
    </location>
</feature>